<accession>A0ABR1EEN7</accession>
<evidence type="ECO:0000313" key="2">
    <source>
        <dbReference type="EMBL" id="KAK6760785.1"/>
    </source>
</evidence>
<keyword evidence="3" id="KW-1185">Reference proteome</keyword>
<comment type="caution">
    <text evidence="2">The sequence shown here is derived from an EMBL/GenBank/DDBJ whole genome shotgun (WGS) entry which is preliminary data.</text>
</comment>
<sequence length="135" mass="15289">MTDTQYSPLPFKLDLFDAEVSEQERQQLFALFDEFSDRISRDAYDLGSFLSPPPGPSKPWTAASLSHDDTSWASFSEASLAFGSSSQSFYNEDPSSHKRYGRKRGHGAARRLARHEQSPVRDEEFISRPVRIPSD</sequence>
<name>A0ABR1EEN7_NECAM</name>
<dbReference type="EMBL" id="JAVFWL010000006">
    <property type="protein sequence ID" value="KAK6760785.1"/>
    <property type="molecule type" value="Genomic_DNA"/>
</dbReference>
<gene>
    <name evidence="2" type="primary">Necator_chrX.g22177</name>
    <name evidence="2" type="ORF">RB195_022016</name>
</gene>
<proteinExistence type="predicted"/>
<evidence type="ECO:0000313" key="3">
    <source>
        <dbReference type="Proteomes" id="UP001303046"/>
    </source>
</evidence>
<dbReference type="Proteomes" id="UP001303046">
    <property type="component" value="Unassembled WGS sequence"/>
</dbReference>
<reference evidence="2 3" key="1">
    <citation type="submission" date="2023-08" db="EMBL/GenBank/DDBJ databases">
        <title>A Necator americanus chromosomal reference genome.</title>
        <authorList>
            <person name="Ilik V."/>
            <person name="Petrzelkova K.J."/>
            <person name="Pardy F."/>
            <person name="Fuh T."/>
            <person name="Niatou-Singa F.S."/>
            <person name="Gouil Q."/>
            <person name="Baker L."/>
            <person name="Ritchie M.E."/>
            <person name="Jex A.R."/>
            <person name="Gazzola D."/>
            <person name="Li H."/>
            <person name="Toshio Fujiwara R."/>
            <person name="Zhan B."/>
            <person name="Aroian R.V."/>
            <person name="Pafco B."/>
            <person name="Schwarz E.M."/>
        </authorList>
    </citation>
    <scope>NUCLEOTIDE SEQUENCE [LARGE SCALE GENOMIC DNA]</scope>
    <source>
        <strain evidence="2 3">Aroian</strain>
        <tissue evidence="2">Whole animal</tissue>
    </source>
</reference>
<protein>
    <submittedName>
        <fullName evidence="2">Uncharacterized protein</fullName>
    </submittedName>
</protein>
<evidence type="ECO:0000256" key="1">
    <source>
        <dbReference type="SAM" id="MobiDB-lite"/>
    </source>
</evidence>
<feature type="compositionally biased region" description="Basic and acidic residues" evidence="1">
    <location>
        <begin position="114"/>
        <end position="126"/>
    </location>
</feature>
<organism evidence="2 3">
    <name type="scientific">Necator americanus</name>
    <name type="common">Human hookworm</name>
    <dbReference type="NCBI Taxonomy" id="51031"/>
    <lineage>
        <taxon>Eukaryota</taxon>
        <taxon>Metazoa</taxon>
        <taxon>Ecdysozoa</taxon>
        <taxon>Nematoda</taxon>
        <taxon>Chromadorea</taxon>
        <taxon>Rhabditida</taxon>
        <taxon>Rhabditina</taxon>
        <taxon>Rhabditomorpha</taxon>
        <taxon>Strongyloidea</taxon>
        <taxon>Ancylostomatidae</taxon>
        <taxon>Bunostominae</taxon>
        <taxon>Necator</taxon>
    </lineage>
</organism>
<feature type="region of interest" description="Disordered" evidence="1">
    <location>
        <begin position="85"/>
        <end position="135"/>
    </location>
</feature>
<feature type="compositionally biased region" description="Basic residues" evidence="1">
    <location>
        <begin position="97"/>
        <end position="113"/>
    </location>
</feature>